<reference evidence="1 2" key="1">
    <citation type="journal article" date="2010" name="Virology">
        <title>A jumbo phage infecting the phytopathogen Ralstonia solanacearum defines a new lineage of the Myoviridae family.</title>
        <authorList>
            <person name="Yamada T."/>
            <person name="Satoh S."/>
            <person name="Ishikawa H."/>
            <person name="Fujiwara A."/>
            <person name="Kawasaki T."/>
            <person name="Fujie M."/>
            <person name="Ogata H."/>
        </authorList>
    </citation>
    <scope>NUCLEOTIDE SEQUENCE [LARGE SCALE GENOMIC DNA]</scope>
</reference>
<sequence>MTRTPQFQGGMLVPTGELKVVDATVERVSRLDGQINATVIFEDELGIRFKIRGYGGGSIAAELRPLEWPTDVQGRYHFKGDRESWGSRARYAATASSKDEALAKIKARHKYEDVNRLTLTAITKPTDEDVTYG</sequence>
<name>B2ZXU3_9CAUD</name>
<proteinExistence type="predicted"/>
<dbReference type="EMBL" id="AB366653">
    <property type="protein sequence ID" value="BAG41519.1"/>
    <property type="molecule type" value="Genomic_DNA"/>
</dbReference>
<dbReference type="KEGG" id="vg:6369900"/>
<dbReference type="GeneID" id="6369900"/>
<protein>
    <submittedName>
        <fullName evidence="1">Uncharacterized protein</fullName>
    </submittedName>
</protein>
<dbReference type="RefSeq" id="YP_001949949.1">
    <property type="nucleotide sequence ID" value="NC_010811.2"/>
</dbReference>
<accession>B2ZXU3</accession>
<dbReference type="Proteomes" id="UP000001034">
    <property type="component" value="Segment"/>
</dbReference>
<keyword evidence="2" id="KW-1185">Reference proteome</keyword>
<evidence type="ECO:0000313" key="1">
    <source>
        <dbReference type="EMBL" id="BAG41519.1"/>
    </source>
</evidence>
<evidence type="ECO:0000313" key="2">
    <source>
        <dbReference type="Proteomes" id="UP000001034"/>
    </source>
</evidence>
<organism evidence="1 2">
    <name type="scientific">Ralstonia phage phiRSL1</name>
    <dbReference type="NCBI Taxonomy" id="1980924"/>
    <lineage>
        <taxon>Viruses</taxon>
        <taxon>Duplodnaviria</taxon>
        <taxon>Heunggongvirae</taxon>
        <taxon>Uroviricota</taxon>
        <taxon>Caudoviricetes</taxon>
        <taxon>Mieseafarmvirus</taxon>
        <taxon>Mieseafarmvirus RSL1</taxon>
    </lineage>
</organism>